<feature type="region of interest" description="Disordered" evidence="1">
    <location>
        <begin position="265"/>
        <end position="362"/>
    </location>
</feature>
<reference evidence="2" key="1">
    <citation type="submission" date="2023-06" db="EMBL/GenBank/DDBJ databases">
        <title>Genome-scale phylogeny and comparative genomics of the fungal order Sordariales.</title>
        <authorList>
            <consortium name="Lawrence Berkeley National Laboratory"/>
            <person name="Hensen N."/>
            <person name="Bonometti L."/>
            <person name="Westerberg I."/>
            <person name="Brannstrom I.O."/>
            <person name="Guillou S."/>
            <person name="Cros-Aarteil S."/>
            <person name="Calhoun S."/>
            <person name="Haridas S."/>
            <person name="Kuo A."/>
            <person name="Mondo S."/>
            <person name="Pangilinan J."/>
            <person name="Riley R."/>
            <person name="Labutti K."/>
            <person name="Andreopoulos B."/>
            <person name="Lipzen A."/>
            <person name="Chen C."/>
            <person name="Yanf M."/>
            <person name="Daum C."/>
            <person name="Ng V."/>
            <person name="Clum A."/>
            <person name="Steindorff A."/>
            <person name="Ohm R."/>
            <person name="Martin F."/>
            <person name="Silar P."/>
            <person name="Natvig D."/>
            <person name="Lalanne C."/>
            <person name="Gautier V."/>
            <person name="Ament-Velasquez S.L."/>
            <person name="Kruys A."/>
            <person name="Hutchinson M.I."/>
            <person name="Powell A.J."/>
            <person name="Barry K."/>
            <person name="Miller A.N."/>
            <person name="Grigoriev I.V."/>
            <person name="Debuchy R."/>
            <person name="Gladieux P."/>
            <person name="Thoren M.H."/>
            <person name="Johannesson H."/>
        </authorList>
    </citation>
    <scope>NUCLEOTIDE SEQUENCE</scope>
    <source>
        <strain evidence="2">CBS 307.81</strain>
    </source>
</reference>
<gene>
    <name evidence="2" type="ORF">QBC41DRAFT_310097</name>
</gene>
<name>A0AA39ZMN8_9PEZI</name>
<feature type="compositionally biased region" description="Acidic residues" evidence="1">
    <location>
        <begin position="101"/>
        <end position="125"/>
    </location>
</feature>
<keyword evidence="3" id="KW-1185">Reference proteome</keyword>
<evidence type="ECO:0000313" key="3">
    <source>
        <dbReference type="Proteomes" id="UP001174997"/>
    </source>
</evidence>
<feature type="compositionally biased region" description="Low complexity" evidence="1">
    <location>
        <begin position="346"/>
        <end position="355"/>
    </location>
</feature>
<feature type="compositionally biased region" description="Acidic residues" evidence="1">
    <location>
        <begin position="334"/>
        <end position="343"/>
    </location>
</feature>
<sequence>MSLVDSPLPLEDSQPDIAYTNKQTATHFDEPIFDEYHDMDEEHPDTLAPSPKRVRANPTNEVPELPKKSSRRVSRILDNHGLKLGGEEGQATTPHDIYLSSEEDASSDTDDFSDYDYDSSIEDPDSPTAATRRGSQEVTARVVSVVFAGKPSIVNLSLRKQRSVSLSSSSVTTSRTRSSTGSSESASVKPSTTAPIHPPGGDRPITPASSLSARSSNPNRRSSSSLLSDLLTNKRKPPPFLSIDPYANGSHYSLDAVPKALDSLEGETPVSAKTPRTPTQIFKGVTRSFSLARKKSRPTLDTLAASASHQPRPSTSSTSTKRSSLQQSVSVLDDQFEEQDEEKENNNNNNNININRIGDKTPQTPITYNDILKAVKKNAIVMSGTQPGLPSDILSPTSPNTERQKRGILSGLSARRRSVKFIGRV</sequence>
<protein>
    <submittedName>
        <fullName evidence="2">Uncharacterized protein</fullName>
    </submittedName>
</protein>
<proteinExistence type="predicted"/>
<feature type="region of interest" description="Disordered" evidence="1">
    <location>
        <begin position="1"/>
        <end position="138"/>
    </location>
</feature>
<feature type="region of interest" description="Disordered" evidence="1">
    <location>
        <begin position="158"/>
        <end position="233"/>
    </location>
</feature>
<comment type="caution">
    <text evidence="2">The sequence shown here is derived from an EMBL/GenBank/DDBJ whole genome shotgun (WGS) entry which is preliminary data.</text>
</comment>
<feature type="compositionally biased region" description="Low complexity" evidence="1">
    <location>
        <begin position="308"/>
        <end position="328"/>
    </location>
</feature>
<dbReference type="AlphaFoldDB" id="A0AA39ZMN8"/>
<evidence type="ECO:0000256" key="1">
    <source>
        <dbReference type="SAM" id="MobiDB-lite"/>
    </source>
</evidence>
<dbReference type="Proteomes" id="UP001174997">
    <property type="component" value="Unassembled WGS sequence"/>
</dbReference>
<feature type="compositionally biased region" description="Low complexity" evidence="1">
    <location>
        <begin position="207"/>
        <end position="228"/>
    </location>
</feature>
<evidence type="ECO:0000313" key="2">
    <source>
        <dbReference type="EMBL" id="KAK0673995.1"/>
    </source>
</evidence>
<feature type="compositionally biased region" description="Basic and acidic residues" evidence="1">
    <location>
        <begin position="27"/>
        <end position="36"/>
    </location>
</feature>
<accession>A0AA39ZMN8</accession>
<dbReference type="EMBL" id="JAULSY010000003">
    <property type="protein sequence ID" value="KAK0673995.1"/>
    <property type="molecule type" value="Genomic_DNA"/>
</dbReference>
<organism evidence="2 3">
    <name type="scientific">Cercophora samala</name>
    <dbReference type="NCBI Taxonomy" id="330535"/>
    <lineage>
        <taxon>Eukaryota</taxon>
        <taxon>Fungi</taxon>
        <taxon>Dikarya</taxon>
        <taxon>Ascomycota</taxon>
        <taxon>Pezizomycotina</taxon>
        <taxon>Sordariomycetes</taxon>
        <taxon>Sordariomycetidae</taxon>
        <taxon>Sordariales</taxon>
        <taxon>Lasiosphaeriaceae</taxon>
        <taxon>Cercophora</taxon>
    </lineage>
</organism>
<feature type="compositionally biased region" description="Low complexity" evidence="1">
    <location>
        <begin position="163"/>
        <end position="188"/>
    </location>
</feature>